<feature type="domain" description="NF-X1-type" evidence="7">
    <location>
        <begin position="978"/>
        <end position="1001"/>
    </location>
</feature>
<gene>
    <name evidence="8" type="ORF">L9F63_009133</name>
</gene>
<dbReference type="PANTHER" id="PTHR10887">
    <property type="entry name" value="DNA2/NAM7 HELICASE FAMILY"/>
    <property type="match status" value="1"/>
</dbReference>
<dbReference type="Pfam" id="PF13086">
    <property type="entry name" value="AAA_11"/>
    <property type="match status" value="2"/>
</dbReference>
<evidence type="ECO:0000256" key="4">
    <source>
        <dbReference type="ARBA" id="ARBA00022833"/>
    </source>
</evidence>
<dbReference type="GO" id="GO:0004386">
    <property type="term" value="F:helicase activity"/>
    <property type="evidence" value="ECO:0007669"/>
    <property type="project" value="InterPro"/>
</dbReference>
<evidence type="ECO:0000256" key="5">
    <source>
        <dbReference type="SAM" id="Coils"/>
    </source>
</evidence>
<keyword evidence="9" id="KW-1185">Reference proteome</keyword>
<organism evidence="8 9">
    <name type="scientific">Diploptera punctata</name>
    <name type="common">Pacific beetle cockroach</name>
    <dbReference type="NCBI Taxonomy" id="6984"/>
    <lineage>
        <taxon>Eukaryota</taxon>
        <taxon>Metazoa</taxon>
        <taxon>Ecdysozoa</taxon>
        <taxon>Arthropoda</taxon>
        <taxon>Hexapoda</taxon>
        <taxon>Insecta</taxon>
        <taxon>Pterygota</taxon>
        <taxon>Neoptera</taxon>
        <taxon>Polyneoptera</taxon>
        <taxon>Dictyoptera</taxon>
        <taxon>Blattodea</taxon>
        <taxon>Blaberoidea</taxon>
        <taxon>Blaberidae</taxon>
        <taxon>Diplopterinae</taxon>
        <taxon>Diploptera</taxon>
    </lineage>
</organism>
<sequence>RHFGISDMKRFENSKRFKYGSLLCFSKDDFKTIFLATVVNNDIDLLRNGTIIVEMCTGTMISESLFTDYYIMAESEVYFEPYYHVLKGLQSLKESTFPMKQYIVDMKCTNKHPQYLQTGKDIKYKVPRLRNLSDTSQQDGETFESKNDSSVHGGNVNTSSSENQHPTEDGCDNKLKKVKEFKVLDLQSWPSAKELGLDDSQYKAFQAALTREFVVIQGPPGTGKTFLGLKITEYLLKNASFWNKDQCPILIVCYTNHALDQFLEGLIPMTNSIVRIGGQSKNDSLKSFNLKSHRYSIPCTSLLKNTLRRKMEDLMRQFLEIEKDLKALSQNTGIVSLDSLVKVMKQEHYRAFIKNSPMDFIFDTWLMQGMFHDAFDEELKEINNDVELENVEVDNNEDLRNDPDIYIDGLDIEVGEVSTRLKMVLTLNNIEDEMSTLLKQQEGMNQVDYGLLQRLDFCQKRHAYLKYRLLRLGKVNKQLINRVKTHQDVWELNMEERWVLYGHWICQLKNELFKELERVHTKFTETTKKFEEVRHIEDLEILKNKLVVGLTTTGAARLQTLLQTLKPPIVIIEEAAEILEAHTVTAITSHCQHLILIGDHQQLKPSTGDFKLGRRYKYDLSLFERMVNNGMSCEVLKVQHRMRPEIVKLIVPNIYPELQNHPSVLEFPRILGVSNKLFFITHNIPDQQDPEIKSHRNEHEAGFMLELCKYLILQGYSADKITILTTYTGQMLYMRNEKKKSRLLDNVRTTVVDNFQGEENDIILLSLVRSNEEGNIGFLKTENRVCVALSRARHGLYIIGNMDDLSKSSDTWKNVKSSLDQQNAIRTSLTLSCEIHHDEKTDVSCARDFSKVQEGGCSLMCEVLLKCGHYCKSKCHVTDRQHASYLCPEPCNRTCLLNHPCKKKCWEKCGNCKVLVLRKLPCSHEKYFECYILYEVYKCQIVKVKRILPGCGHEAEAECCMMLDEINCPFPCEIRLPCGHKCLRECHVNSDPEHLEYVCKKSCPNNNAGCSNNHKCKLRCYETCEECSVLVEKTMPKCGHVNQIKCAIKVEDFSCTSKCTKELPCGHACPRKCGETCGGCQVKVSKEISECGHKHC</sequence>
<dbReference type="InterPro" id="IPR027417">
    <property type="entry name" value="P-loop_NTPase"/>
</dbReference>
<dbReference type="AlphaFoldDB" id="A0AAD7Z4R6"/>
<dbReference type="InterPro" id="IPR047187">
    <property type="entry name" value="SF1_C_Upf1"/>
</dbReference>
<comment type="caution">
    <text evidence="8">The sequence shown here is derived from an EMBL/GenBank/DDBJ whole genome shotgun (WGS) entry which is preliminary data.</text>
</comment>
<dbReference type="GO" id="GO:0031048">
    <property type="term" value="P:regulatory ncRNA-mediated heterochromatin formation"/>
    <property type="evidence" value="ECO:0007669"/>
    <property type="project" value="TreeGrafter"/>
</dbReference>
<dbReference type="Proteomes" id="UP001233999">
    <property type="component" value="Unassembled WGS sequence"/>
</dbReference>
<dbReference type="GO" id="GO:0008270">
    <property type="term" value="F:zinc ion binding"/>
    <property type="evidence" value="ECO:0007669"/>
    <property type="project" value="UniProtKB-KW"/>
</dbReference>
<evidence type="ECO:0000256" key="6">
    <source>
        <dbReference type="SAM" id="MobiDB-lite"/>
    </source>
</evidence>
<feature type="non-terminal residue" evidence="8">
    <location>
        <position position="1"/>
    </location>
</feature>
<name>A0AAD7Z4R6_DIPPU</name>
<dbReference type="SMART" id="SM00438">
    <property type="entry name" value="ZnF_NFX"/>
    <property type="match status" value="4"/>
</dbReference>
<feature type="non-terminal residue" evidence="8">
    <location>
        <position position="1096"/>
    </location>
</feature>
<dbReference type="Pfam" id="PF25396">
    <property type="entry name" value="ZNFX1"/>
    <property type="match status" value="1"/>
</dbReference>
<feature type="domain" description="NF-X1-type" evidence="7">
    <location>
        <begin position="951"/>
        <end position="974"/>
    </location>
</feature>
<dbReference type="InterPro" id="IPR045055">
    <property type="entry name" value="DNA2/NAM7-like"/>
</dbReference>
<evidence type="ECO:0000256" key="1">
    <source>
        <dbReference type="ARBA" id="ARBA00022723"/>
    </source>
</evidence>
<dbReference type="Gene3D" id="3.40.50.300">
    <property type="entry name" value="P-loop containing nucleotide triphosphate hydrolases"/>
    <property type="match status" value="3"/>
</dbReference>
<feature type="coiled-coil region" evidence="5">
    <location>
        <begin position="304"/>
        <end position="331"/>
    </location>
</feature>
<reference evidence="8" key="2">
    <citation type="submission" date="2023-05" db="EMBL/GenBank/DDBJ databases">
        <authorList>
            <person name="Fouks B."/>
        </authorList>
    </citation>
    <scope>NUCLEOTIDE SEQUENCE</scope>
    <source>
        <strain evidence="8">Stay&amp;Tobe</strain>
        <tissue evidence="8">Testes</tissue>
    </source>
</reference>
<evidence type="ECO:0000313" key="8">
    <source>
        <dbReference type="EMBL" id="KAJ9573473.1"/>
    </source>
</evidence>
<feature type="region of interest" description="Disordered" evidence="6">
    <location>
        <begin position="135"/>
        <end position="171"/>
    </location>
</feature>
<reference evidence="8" key="1">
    <citation type="journal article" date="2023" name="IScience">
        <title>Live-bearing cockroach genome reveals convergent evolutionary mechanisms linked to viviparity in insects and beyond.</title>
        <authorList>
            <person name="Fouks B."/>
            <person name="Harrison M.C."/>
            <person name="Mikhailova A.A."/>
            <person name="Marchal E."/>
            <person name="English S."/>
            <person name="Carruthers M."/>
            <person name="Jennings E.C."/>
            <person name="Chiamaka E.L."/>
            <person name="Frigard R.A."/>
            <person name="Pippel M."/>
            <person name="Attardo G.M."/>
            <person name="Benoit J.B."/>
            <person name="Bornberg-Bauer E."/>
            <person name="Tobe S.S."/>
        </authorList>
    </citation>
    <scope>NUCLEOTIDE SEQUENCE</scope>
    <source>
        <strain evidence="8">Stay&amp;Tobe</strain>
    </source>
</reference>
<accession>A0AAD7Z4R6</accession>
<dbReference type="InterPro" id="IPR000967">
    <property type="entry name" value="Znf_NFX1"/>
</dbReference>
<dbReference type="InterPro" id="IPR057373">
    <property type="entry name" value="ZNFX1"/>
</dbReference>
<keyword evidence="3" id="KW-0863">Zinc-finger</keyword>
<dbReference type="EMBL" id="JASPKZ010010698">
    <property type="protein sequence ID" value="KAJ9573473.1"/>
    <property type="molecule type" value="Genomic_DNA"/>
</dbReference>
<protein>
    <recommendedName>
        <fullName evidence="7">NF-X1-type domain-containing protein</fullName>
    </recommendedName>
</protein>
<keyword evidence="5" id="KW-0175">Coiled coil</keyword>
<dbReference type="PANTHER" id="PTHR10887:SF341">
    <property type="entry name" value="NFX1-TYPE ZINC FINGER-CONTAINING PROTEIN 1"/>
    <property type="match status" value="1"/>
</dbReference>
<keyword evidence="2" id="KW-0677">Repeat</keyword>
<evidence type="ECO:0000256" key="3">
    <source>
        <dbReference type="ARBA" id="ARBA00022771"/>
    </source>
</evidence>
<keyword evidence="1" id="KW-0479">Metal-binding</keyword>
<feature type="compositionally biased region" description="Polar residues" evidence="6">
    <location>
        <begin position="150"/>
        <end position="164"/>
    </location>
</feature>
<dbReference type="InterPro" id="IPR041679">
    <property type="entry name" value="DNA2/NAM7-like_C"/>
</dbReference>
<dbReference type="InterPro" id="IPR041677">
    <property type="entry name" value="DNA2/NAM7_AAA_11"/>
</dbReference>
<evidence type="ECO:0000256" key="2">
    <source>
        <dbReference type="ARBA" id="ARBA00022737"/>
    </source>
</evidence>
<proteinExistence type="predicted"/>
<keyword evidence="4" id="KW-0862">Zinc</keyword>
<dbReference type="Pfam" id="PF13087">
    <property type="entry name" value="AAA_12"/>
    <property type="match status" value="1"/>
</dbReference>
<dbReference type="CDD" id="cd18808">
    <property type="entry name" value="SF1_C_Upf1"/>
    <property type="match status" value="1"/>
</dbReference>
<feature type="domain" description="NF-X1-type" evidence="7">
    <location>
        <begin position="867"/>
        <end position="893"/>
    </location>
</feature>
<evidence type="ECO:0000313" key="9">
    <source>
        <dbReference type="Proteomes" id="UP001233999"/>
    </source>
</evidence>
<dbReference type="SUPFAM" id="SSF52540">
    <property type="entry name" value="P-loop containing nucleoside triphosphate hydrolases"/>
    <property type="match status" value="1"/>
</dbReference>
<dbReference type="GO" id="GO:0031380">
    <property type="term" value="C:nuclear RNA-directed RNA polymerase complex"/>
    <property type="evidence" value="ECO:0007669"/>
    <property type="project" value="TreeGrafter"/>
</dbReference>
<evidence type="ECO:0000259" key="7">
    <source>
        <dbReference type="SMART" id="SM00438"/>
    </source>
</evidence>
<dbReference type="FunFam" id="3.40.50.300:FF:000742">
    <property type="entry name" value="NFX1-type zinc finger-containing protein 1"/>
    <property type="match status" value="1"/>
</dbReference>
<feature type="domain" description="NF-X1-type" evidence="7">
    <location>
        <begin position="1065"/>
        <end position="1082"/>
    </location>
</feature>